<comment type="caution">
    <text evidence="2">The sequence shown here is derived from an EMBL/GenBank/DDBJ whole genome shotgun (WGS) entry which is preliminary data.</text>
</comment>
<organism evidence="2 3">
    <name type="scientific">Prorocentrum cordatum</name>
    <dbReference type="NCBI Taxonomy" id="2364126"/>
    <lineage>
        <taxon>Eukaryota</taxon>
        <taxon>Sar</taxon>
        <taxon>Alveolata</taxon>
        <taxon>Dinophyceae</taxon>
        <taxon>Prorocentrales</taxon>
        <taxon>Prorocentraceae</taxon>
        <taxon>Prorocentrum</taxon>
    </lineage>
</organism>
<protein>
    <submittedName>
        <fullName evidence="2">Uncharacterized protein</fullName>
    </submittedName>
</protein>
<keyword evidence="3" id="KW-1185">Reference proteome</keyword>
<feature type="region of interest" description="Disordered" evidence="1">
    <location>
        <begin position="88"/>
        <end position="115"/>
    </location>
</feature>
<evidence type="ECO:0000313" key="3">
    <source>
        <dbReference type="Proteomes" id="UP001189429"/>
    </source>
</evidence>
<evidence type="ECO:0000313" key="2">
    <source>
        <dbReference type="EMBL" id="CAK0853620.1"/>
    </source>
</evidence>
<feature type="region of interest" description="Disordered" evidence="1">
    <location>
        <begin position="1"/>
        <end position="49"/>
    </location>
</feature>
<sequence>MVAARHATPWAAPVRAEDQGEPGRRRRRRKDEEEAEKEPWGAGWSSHQKSCCSDRVYKRLPIVVPTHATESKEQPLALLRQAAKKIMARPHAEARNGARNTRLWTRLSGQEKECG</sequence>
<dbReference type="EMBL" id="CAUYUJ010015410">
    <property type="protein sequence ID" value="CAK0853620.1"/>
    <property type="molecule type" value="Genomic_DNA"/>
</dbReference>
<name>A0ABN9U5G5_9DINO</name>
<proteinExistence type="predicted"/>
<evidence type="ECO:0000256" key="1">
    <source>
        <dbReference type="SAM" id="MobiDB-lite"/>
    </source>
</evidence>
<reference evidence="2" key="1">
    <citation type="submission" date="2023-10" db="EMBL/GenBank/DDBJ databases">
        <authorList>
            <person name="Chen Y."/>
            <person name="Shah S."/>
            <person name="Dougan E. K."/>
            <person name="Thang M."/>
            <person name="Chan C."/>
        </authorList>
    </citation>
    <scope>NUCLEOTIDE SEQUENCE [LARGE SCALE GENOMIC DNA]</scope>
</reference>
<accession>A0ABN9U5G5</accession>
<dbReference type="Proteomes" id="UP001189429">
    <property type="component" value="Unassembled WGS sequence"/>
</dbReference>
<gene>
    <name evidence="2" type="ORF">PCOR1329_LOCUS45018</name>
</gene>